<dbReference type="EC" id="3.4.-.-" evidence="8"/>
<keyword evidence="6" id="KW-0238">DNA-binding</keyword>
<dbReference type="InterPro" id="IPR003738">
    <property type="entry name" value="SRAP"/>
</dbReference>
<dbReference type="PANTHER" id="PTHR13604:SF0">
    <property type="entry name" value="ABASIC SITE PROCESSING PROTEIN HMCES"/>
    <property type="match status" value="1"/>
</dbReference>
<feature type="region of interest" description="Disordered" evidence="9">
    <location>
        <begin position="213"/>
        <end position="236"/>
    </location>
</feature>
<accession>A0A941I4M7</accession>
<dbReference type="Proteomes" id="UP000680158">
    <property type="component" value="Unassembled WGS sequence"/>
</dbReference>
<evidence type="ECO:0000256" key="1">
    <source>
        <dbReference type="ARBA" id="ARBA00008136"/>
    </source>
</evidence>
<evidence type="ECO:0000256" key="6">
    <source>
        <dbReference type="ARBA" id="ARBA00023125"/>
    </source>
</evidence>
<name>A0A941I4M7_9BURK</name>
<evidence type="ECO:0000313" key="10">
    <source>
        <dbReference type="EMBL" id="MBR7747651.1"/>
    </source>
</evidence>
<dbReference type="Gene3D" id="3.90.1680.10">
    <property type="entry name" value="SOS response associated peptidase-like"/>
    <property type="match status" value="1"/>
</dbReference>
<dbReference type="AlphaFoldDB" id="A0A941I4M7"/>
<dbReference type="GO" id="GO:0106300">
    <property type="term" value="P:protein-DNA covalent cross-linking repair"/>
    <property type="evidence" value="ECO:0007669"/>
    <property type="project" value="InterPro"/>
</dbReference>
<evidence type="ECO:0000256" key="5">
    <source>
        <dbReference type="ARBA" id="ARBA00023124"/>
    </source>
</evidence>
<dbReference type="PANTHER" id="PTHR13604">
    <property type="entry name" value="DC12-RELATED"/>
    <property type="match status" value="1"/>
</dbReference>
<dbReference type="SUPFAM" id="SSF143081">
    <property type="entry name" value="BB1717-like"/>
    <property type="match status" value="1"/>
</dbReference>
<evidence type="ECO:0000256" key="7">
    <source>
        <dbReference type="ARBA" id="ARBA00023239"/>
    </source>
</evidence>
<sequence>MCVNYTPTRRDQLVEKFAAIDQTGEDWRPEIWQDYAAPFITHDHLKRRRAQLGSYGMIPKSKIPAGVKRFSTMNARAETIDQLRSFAQAWRMGQRCLIPLQNFFEPNYETGKAERWQIGVKDHSDFAVAGLYQGWNEEDGQQSFSFTQITINADLHPVMRQFQKPEDEKRSLVILHEQDYDGWLACPHPDLARQFLQLFPAEQMWAKAANLDRTRAKTKRPTTNPSAIQASLFDDE</sequence>
<dbReference type="GO" id="GO:0003697">
    <property type="term" value="F:single-stranded DNA binding"/>
    <property type="evidence" value="ECO:0007669"/>
    <property type="project" value="InterPro"/>
</dbReference>
<evidence type="ECO:0000256" key="8">
    <source>
        <dbReference type="RuleBase" id="RU364100"/>
    </source>
</evidence>
<dbReference type="InterPro" id="IPR036590">
    <property type="entry name" value="SRAP-like"/>
</dbReference>
<evidence type="ECO:0000256" key="2">
    <source>
        <dbReference type="ARBA" id="ARBA00022670"/>
    </source>
</evidence>
<keyword evidence="3" id="KW-0227">DNA damage</keyword>
<proteinExistence type="inferred from homology"/>
<keyword evidence="5" id="KW-0190">Covalent protein-DNA linkage</keyword>
<evidence type="ECO:0000256" key="3">
    <source>
        <dbReference type="ARBA" id="ARBA00022763"/>
    </source>
</evidence>
<evidence type="ECO:0000256" key="4">
    <source>
        <dbReference type="ARBA" id="ARBA00022801"/>
    </source>
</evidence>
<dbReference type="GO" id="GO:0008233">
    <property type="term" value="F:peptidase activity"/>
    <property type="evidence" value="ECO:0007669"/>
    <property type="project" value="UniProtKB-KW"/>
</dbReference>
<comment type="caution">
    <text evidence="10">The sequence shown here is derived from an EMBL/GenBank/DDBJ whole genome shotgun (WGS) entry which is preliminary data.</text>
</comment>
<dbReference type="EMBL" id="JAGSPM010000008">
    <property type="protein sequence ID" value="MBR7747651.1"/>
    <property type="molecule type" value="Genomic_DNA"/>
</dbReference>
<evidence type="ECO:0000313" key="11">
    <source>
        <dbReference type="Proteomes" id="UP000680158"/>
    </source>
</evidence>
<keyword evidence="11" id="KW-1185">Reference proteome</keyword>
<dbReference type="RefSeq" id="WP_212685035.1">
    <property type="nucleotide sequence ID" value="NZ_JAGSPM010000008.1"/>
</dbReference>
<reference evidence="10 11" key="1">
    <citation type="submission" date="2021-04" db="EMBL/GenBank/DDBJ databases">
        <title>novel species isolated from subtropical streams in China.</title>
        <authorList>
            <person name="Lu H."/>
        </authorList>
    </citation>
    <scope>NUCLEOTIDE SEQUENCE [LARGE SCALE GENOMIC DNA]</scope>
    <source>
        <strain evidence="10 11">BYS107W</strain>
    </source>
</reference>
<gene>
    <name evidence="10" type="ORF">KDM92_13760</name>
</gene>
<organism evidence="10 11">
    <name type="scientific">Undibacterium baiyunense</name>
    <dbReference type="NCBI Taxonomy" id="2828731"/>
    <lineage>
        <taxon>Bacteria</taxon>
        <taxon>Pseudomonadati</taxon>
        <taxon>Pseudomonadota</taxon>
        <taxon>Betaproteobacteria</taxon>
        <taxon>Burkholderiales</taxon>
        <taxon>Oxalobacteraceae</taxon>
        <taxon>Undibacterium</taxon>
    </lineage>
</organism>
<protein>
    <recommendedName>
        <fullName evidence="8">Abasic site processing protein</fullName>
        <ecNumber evidence="8">3.4.-.-</ecNumber>
    </recommendedName>
</protein>
<dbReference type="GO" id="GO:0006508">
    <property type="term" value="P:proteolysis"/>
    <property type="evidence" value="ECO:0007669"/>
    <property type="project" value="UniProtKB-KW"/>
</dbReference>
<evidence type="ECO:0000256" key="9">
    <source>
        <dbReference type="SAM" id="MobiDB-lite"/>
    </source>
</evidence>
<keyword evidence="2 8" id="KW-0645">Protease</keyword>
<keyword evidence="4 8" id="KW-0378">Hydrolase</keyword>
<keyword evidence="7" id="KW-0456">Lyase</keyword>
<dbReference type="Pfam" id="PF02586">
    <property type="entry name" value="SRAP"/>
    <property type="match status" value="1"/>
</dbReference>
<comment type="similarity">
    <text evidence="1 8">Belongs to the SOS response-associated peptidase family.</text>
</comment>
<dbReference type="GO" id="GO:0016829">
    <property type="term" value="F:lyase activity"/>
    <property type="evidence" value="ECO:0007669"/>
    <property type="project" value="UniProtKB-KW"/>
</dbReference>